<sequence length="576" mass="62583">RLGGLLESFTALPGAGPRAPAPGGASRRRHGRRSMRQRSVRGDARTARKEAGLATLPSRSADAAAWVIHEQTRRTAWSAAVGSLWEMLWNRLVPNVITCNSVIASTTKFAGAWIVGLYILESLRGRLELNPSSFNGLLPSLTWWSTLQLCNLMASCHVSADVISFSSSMRALDEVDLWPHALQRLDEMEMPNVVSYSSCGQGRWPLALELMQLSRTSRCFPTERSLGHCINACRKGGQWQIPLQMLTELDQHRQGNVICFSSAIDAVTFSGRWDVALELLAHMEDQKVFANDITYNAVLNACASVGQLDMALKLLEVMEELRCANVVSYSSCIATCEKGGHWQMALHLLSRGEGRRWPANAVSYSSAMSTCSKCSYWQVAISLLASMMGQALAPNTINFNCALSACETGANLPLALKILDTMRARAVPYDVISINSLLNACSTTNDWRCSLDLLIGGGPTDSRVSPNHIRPGGNHKILILLAKSGVRFVAFCSKPSALGQNSRVECVVFVSTAPLALALGGIGLGLCFSSARSARHAWRAVWTAVWLWKAHTSGGCSLAITGGTNLRRSFCLKTDP</sequence>
<dbReference type="PROSITE" id="PS51375">
    <property type="entry name" value="PPR"/>
    <property type="match status" value="2"/>
</dbReference>
<keyword evidence="4" id="KW-1133">Transmembrane helix</keyword>
<feature type="compositionally biased region" description="Basic residues" evidence="3">
    <location>
        <begin position="26"/>
        <end position="39"/>
    </location>
</feature>
<organism evidence="5 6">
    <name type="scientific">Durusdinium trenchii</name>
    <dbReference type="NCBI Taxonomy" id="1381693"/>
    <lineage>
        <taxon>Eukaryota</taxon>
        <taxon>Sar</taxon>
        <taxon>Alveolata</taxon>
        <taxon>Dinophyceae</taxon>
        <taxon>Suessiales</taxon>
        <taxon>Symbiodiniaceae</taxon>
        <taxon>Durusdinium</taxon>
    </lineage>
</organism>
<dbReference type="PANTHER" id="PTHR47942:SF63">
    <property type="entry name" value="PENTATRICOPEPTIDE REPEAT-CONTAINING PROTEIN"/>
    <property type="match status" value="1"/>
</dbReference>
<dbReference type="EMBL" id="CAXAMN010004536">
    <property type="protein sequence ID" value="CAK9009837.1"/>
    <property type="molecule type" value="Genomic_DNA"/>
</dbReference>
<dbReference type="InterPro" id="IPR002885">
    <property type="entry name" value="PPR_rpt"/>
</dbReference>
<evidence type="ECO:0000313" key="6">
    <source>
        <dbReference type="Proteomes" id="UP001642484"/>
    </source>
</evidence>
<accession>A0ABP0J642</accession>
<dbReference type="Pfam" id="PF13041">
    <property type="entry name" value="PPR_2"/>
    <property type="match status" value="1"/>
</dbReference>
<dbReference type="Gene3D" id="1.25.40.10">
    <property type="entry name" value="Tetratricopeptide repeat domain"/>
    <property type="match status" value="2"/>
</dbReference>
<evidence type="ECO:0000313" key="5">
    <source>
        <dbReference type="EMBL" id="CAK9009837.1"/>
    </source>
</evidence>
<feature type="repeat" description="PPR" evidence="2">
    <location>
        <begin position="291"/>
        <end position="325"/>
    </location>
</feature>
<evidence type="ECO:0000256" key="4">
    <source>
        <dbReference type="SAM" id="Phobius"/>
    </source>
</evidence>
<dbReference type="InterPro" id="IPR011990">
    <property type="entry name" value="TPR-like_helical_dom_sf"/>
</dbReference>
<dbReference type="Pfam" id="PF13812">
    <property type="entry name" value="PPR_3"/>
    <property type="match status" value="1"/>
</dbReference>
<gene>
    <name evidence="5" type="ORF">CCMP2556_LOCUS9835</name>
</gene>
<keyword evidence="4" id="KW-0812">Transmembrane</keyword>
<name>A0ABP0J642_9DINO</name>
<dbReference type="InterPro" id="IPR051222">
    <property type="entry name" value="PPR/CCM1_RNA-binding"/>
</dbReference>
<keyword evidence="4" id="KW-0472">Membrane</keyword>
<dbReference type="NCBIfam" id="TIGR00756">
    <property type="entry name" value="PPR"/>
    <property type="match status" value="1"/>
</dbReference>
<reference evidence="5 6" key="1">
    <citation type="submission" date="2024-02" db="EMBL/GenBank/DDBJ databases">
        <authorList>
            <person name="Chen Y."/>
            <person name="Shah S."/>
            <person name="Dougan E. K."/>
            <person name="Thang M."/>
            <person name="Chan C."/>
        </authorList>
    </citation>
    <scope>NUCLEOTIDE SEQUENCE [LARGE SCALE GENOMIC DNA]</scope>
</reference>
<evidence type="ECO:0000256" key="1">
    <source>
        <dbReference type="ARBA" id="ARBA00022737"/>
    </source>
</evidence>
<comment type="caution">
    <text evidence="5">The sequence shown here is derived from an EMBL/GenBank/DDBJ whole genome shotgun (WGS) entry which is preliminary data.</text>
</comment>
<keyword evidence="6" id="KW-1185">Reference proteome</keyword>
<dbReference type="PANTHER" id="PTHR47942">
    <property type="entry name" value="TETRATRICOPEPTIDE REPEAT (TPR)-LIKE SUPERFAMILY PROTEIN-RELATED"/>
    <property type="match status" value="1"/>
</dbReference>
<feature type="compositionally biased region" description="Basic and acidic residues" evidence="3">
    <location>
        <begin position="40"/>
        <end position="51"/>
    </location>
</feature>
<keyword evidence="1" id="KW-0677">Repeat</keyword>
<protein>
    <submittedName>
        <fullName evidence="5">Uncharacterized protein</fullName>
    </submittedName>
</protein>
<proteinExistence type="predicted"/>
<feature type="non-terminal residue" evidence="5">
    <location>
        <position position="1"/>
    </location>
</feature>
<dbReference type="Proteomes" id="UP001642484">
    <property type="component" value="Unassembled WGS sequence"/>
</dbReference>
<feature type="compositionally biased region" description="Low complexity" evidence="3">
    <location>
        <begin position="13"/>
        <end position="25"/>
    </location>
</feature>
<evidence type="ECO:0000256" key="2">
    <source>
        <dbReference type="PROSITE-ProRule" id="PRU00708"/>
    </source>
</evidence>
<feature type="transmembrane region" description="Helical" evidence="4">
    <location>
        <begin position="507"/>
        <end position="529"/>
    </location>
</feature>
<evidence type="ECO:0000256" key="3">
    <source>
        <dbReference type="SAM" id="MobiDB-lite"/>
    </source>
</evidence>
<feature type="region of interest" description="Disordered" evidence="3">
    <location>
        <begin position="10"/>
        <end position="51"/>
    </location>
</feature>
<feature type="repeat" description="PPR" evidence="2">
    <location>
        <begin position="360"/>
        <end position="394"/>
    </location>
</feature>